<evidence type="ECO:0000313" key="12">
    <source>
        <dbReference type="Proteomes" id="UP000013827"/>
    </source>
</evidence>
<feature type="transmembrane region" description="Helical" evidence="8">
    <location>
        <begin position="164"/>
        <end position="191"/>
    </location>
</feature>
<comment type="subcellular location">
    <subcellularLocation>
        <location evidence="8">Cell membrane</location>
        <topology evidence="8">Multi-pass membrane protein</topology>
    </subcellularLocation>
    <subcellularLocation>
        <location evidence="1">Membrane</location>
        <topology evidence="1">Multi-pass membrane protein</topology>
    </subcellularLocation>
</comment>
<dbReference type="NCBIfam" id="TIGR00836">
    <property type="entry name" value="amt"/>
    <property type="match status" value="1"/>
</dbReference>
<dbReference type="Gene3D" id="1.10.3430.10">
    <property type="entry name" value="Ammonium transporter AmtB like domains"/>
    <property type="match status" value="1"/>
</dbReference>
<dbReference type="Pfam" id="PF00909">
    <property type="entry name" value="Ammonium_transp"/>
    <property type="match status" value="1"/>
</dbReference>
<dbReference type="HOGENOM" id="CLU_000445_33_1_1"/>
<dbReference type="EnsemblProtists" id="EOD38871">
    <property type="protein sequence ID" value="EOD38871"/>
    <property type="gene ID" value="EMIHUDRAFT_70117"/>
</dbReference>
<feature type="transmembrane region" description="Helical" evidence="8">
    <location>
        <begin position="36"/>
        <end position="54"/>
    </location>
</feature>
<evidence type="ECO:0000256" key="3">
    <source>
        <dbReference type="ARBA" id="ARBA00022448"/>
    </source>
</evidence>
<evidence type="ECO:0000259" key="10">
    <source>
        <dbReference type="Pfam" id="PF00909"/>
    </source>
</evidence>
<evidence type="ECO:0000256" key="2">
    <source>
        <dbReference type="ARBA" id="ARBA00005887"/>
    </source>
</evidence>
<accession>A0A0D3KSY6</accession>
<evidence type="ECO:0000256" key="5">
    <source>
        <dbReference type="ARBA" id="ARBA00022989"/>
    </source>
</evidence>
<evidence type="ECO:0000256" key="9">
    <source>
        <dbReference type="SAM" id="MobiDB-lite"/>
    </source>
</evidence>
<keyword evidence="12" id="KW-1185">Reference proteome</keyword>
<dbReference type="InterPro" id="IPR024041">
    <property type="entry name" value="NH4_transpt_AmtB-like_dom"/>
</dbReference>
<evidence type="ECO:0000256" key="1">
    <source>
        <dbReference type="ARBA" id="ARBA00004141"/>
    </source>
</evidence>
<feature type="region of interest" description="Disordered" evidence="9">
    <location>
        <begin position="444"/>
        <end position="463"/>
    </location>
</feature>
<keyword evidence="7 8" id="KW-0924">Ammonia transport</keyword>
<dbReference type="PaxDb" id="2903-EOD38871"/>
<proteinExistence type="inferred from homology"/>
<dbReference type="eggNOG" id="KOG0682">
    <property type="taxonomic scope" value="Eukaryota"/>
</dbReference>
<dbReference type="AlphaFoldDB" id="A0A0D3KSY6"/>
<dbReference type="OMA" id="NVMMKNM"/>
<dbReference type="GeneID" id="17284142"/>
<keyword evidence="4 8" id="KW-0812">Transmembrane</keyword>
<feature type="transmembrane region" description="Helical" evidence="8">
    <location>
        <begin position="123"/>
        <end position="144"/>
    </location>
</feature>
<dbReference type="KEGG" id="ehx:EMIHUDRAFT_70117"/>
<sequence>MDTFYLLFAASLVFLMQAGFALLAAGSIRMKSVKNILLKSVMDACAGGIIWYLFGFGVAFHQGEGGNGFIGTSGFNYALSGVDDTSGASYGAEWAFFFFQYAFAAAAATITSGAVAERCTLTGYLAYVMLIVGLLYPVVVHWVWDPNGFLSAFNPEPPGPFKKLPGMIDFAGSGVVHLTGGVCAFMGALTIRPRLGRFVGDETLFAGQSSSLQVLGTFLLWFGWYGFNPGSTLAITPAGYARDAARAAVTTTLAAASARLPSQLGGVPMWDLAATCNSLLGGLVSITAGCSTVDVWASIVIGLVGAIVYHVASCTMRKLKIDDPLDAFAVHGACGLWGCIAVGLFCTEEYSYSPHADSTLYAKRGKVDCGIFYGGSGLLLATQIVGPIFIILWAGGLSLALFGSLRALGLLRISVEVEQKGLDSSKHGGSAYPNVDAALKSLEEWSSSAPPSPERFGKVGSKV</sequence>
<comment type="caution">
    <text evidence="8">Lacks conserved residue(s) required for the propagation of feature annotation.</text>
</comment>
<comment type="similarity">
    <text evidence="2 8">Belongs to the ammonia transporter channel (TC 1.A.11.2) family.</text>
</comment>
<dbReference type="SUPFAM" id="SSF111352">
    <property type="entry name" value="Ammonium transporter"/>
    <property type="match status" value="1"/>
</dbReference>
<evidence type="ECO:0000313" key="11">
    <source>
        <dbReference type="EnsemblProtists" id="EOD38871"/>
    </source>
</evidence>
<dbReference type="PANTHER" id="PTHR11730">
    <property type="entry name" value="AMMONIUM TRANSPORTER"/>
    <property type="match status" value="1"/>
</dbReference>
<feature type="domain" description="Ammonium transporter AmtB-like" evidence="10">
    <location>
        <begin position="6"/>
        <end position="432"/>
    </location>
</feature>
<feature type="transmembrane region" description="Helical" evidence="8">
    <location>
        <begin position="94"/>
        <end position="116"/>
    </location>
</feature>
<dbReference type="Proteomes" id="UP000013827">
    <property type="component" value="Unassembled WGS sequence"/>
</dbReference>
<dbReference type="GO" id="GO:0097272">
    <property type="term" value="P:ammonium homeostasis"/>
    <property type="evidence" value="ECO:0007669"/>
    <property type="project" value="TreeGrafter"/>
</dbReference>
<dbReference type="STRING" id="2903.R1FT59"/>
<reference evidence="11" key="2">
    <citation type="submission" date="2024-10" db="UniProtKB">
        <authorList>
            <consortium name="EnsemblProtists"/>
        </authorList>
    </citation>
    <scope>IDENTIFICATION</scope>
</reference>
<evidence type="ECO:0000256" key="8">
    <source>
        <dbReference type="RuleBase" id="RU362002"/>
    </source>
</evidence>
<dbReference type="GO" id="GO:0008519">
    <property type="term" value="F:ammonium channel activity"/>
    <property type="evidence" value="ECO:0007669"/>
    <property type="project" value="InterPro"/>
</dbReference>
<feature type="transmembrane region" description="Helical" evidence="8">
    <location>
        <begin position="295"/>
        <end position="312"/>
    </location>
</feature>
<evidence type="ECO:0000256" key="6">
    <source>
        <dbReference type="ARBA" id="ARBA00023136"/>
    </source>
</evidence>
<name>A0A0D3KSY6_EMIH1</name>
<evidence type="ECO:0000256" key="7">
    <source>
        <dbReference type="ARBA" id="ARBA00023177"/>
    </source>
</evidence>
<feature type="transmembrane region" description="Helical" evidence="8">
    <location>
        <begin position="6"/>
        <end position="24"/>
    </location>
</feature>
<feature type="transmembrane region" description="Helical" evidence="8">
    <location>
        <begin position="324"/>
        <end position="345"/>
    </location>
</feature>
<dbReference type="InterPro" id="IPR001905">
    <property type="entry name" value="Ammonium_transpt"/>
</dbReference>
<dbReference type="InterPro" id="IPR029020">
    <property type="entry name" value="Ammonium/urea_transptr"/>
</dbReference>
<dbReference type="GO" id="GO:0005886">
    <property type="term" value="C:plasma membrane"/>
    <property type="evidence" value="ECO:0007669"/>
    <property type="project" value="UniProtKB-SubCell"/>
</dbReference>
<evidence type="ECO:0000256" key="4">
    <source>
        <dbReference type="ARBA" id="ARBA00022692"/>
    </source>
</evidence>
<reference evidence="12" key="1">
    <citation type="journal article" date="2013" name="Nature">
        <title>Pan genome of the phytoplankton Emiliania underpins its global distribution.</title>
        <authorList>
            <person name="Read B.A."/>
            <person name="Kegel J."/>
            <person name="Klute M.J."/>
            <person name="Kuo A."/>
            <person name="Lefebvre S.C."/>
            <person name="Maumus F."/>
            <person name="Mayer C."/>
            <person name="Miller J."/>
            <person name="Monier A."/>
            <person name="Salamov A."/>
            <person name="Young J."/>
            <person name="Aguilar M."/>
            <person name="Claverie J.M."/>
            <person name="Frickenhaus S."/>
            <person name="Gonzalez K."/>
            <person name="Herman E.K."/>
            <person name="Lin Y.C."/>
            <person name="Napier J."/>
            <person name="Ogata H."/>
            <person name="Sarno A.F."/>
            <person name="Shmutz J."/>
            <person name="Schroeder D."/>
            <person name="de Vargas C."/>
            <person name="Verret F."/>
            <person name="von Dassow P."/>
            <person name="Valentin K."/>
            <person name="Van de Peer Y."/>
            <person name="Wheeler G."/>
            <person name="Dacks J.B."/>
            <person name="Delwiche C.F."/>
            <person name="Dyhrman S.T."/>
            <person name="Glockner G."/>
            <person name="John U."/>
            <person name="Richards T."/>
            <person name="Worden A.Z."/>
            <person name="Zhang X."/>
            <person name="Grigoriev I.V."/>
            <person name="Allen A.E."/>
            <person name="Bidle K."/>
            <person name="Borodovsky M."/>
            <person name="Bowler C."/>
            <person name="Brownlee C."/>
            <person name="Cock J.M."/>
            <person name="Elias M."/>
            <person name="Gladyshev V.N."/>
            <person name="Groth M."/>
            <person name="Guda C."/>
            <person name="Hadaegh A."/>
            <person name="Iglesias-Rodriguez M.D."/>
            <person name="Jenkins J."/>
            <person name="Jones B.M."/>
            <person name="Lawson T."/>
            <person name="Leese F."/>
            <person name="Lindquist E."/>
            <person name="Lobanov A."/>
            <person name="Lomsadze A."/>
            <person name="Malik S.B."/>
            <person name="Marsh M.E."/>
            <person name="Mackinder L."/>
            <person name="Mock T."/>
            <person name="Mueller-Roeber B."/>
            <person name="Pagarete A."/>
            <person name="Parker M."/>
            <person name="Probert I."/>
            <person name="Quesneville H."/>
            <person name="Raines C."/>
            <person name="Rensing S.A."/>
            <person name="Riano-Pachon D.M."/>
            <person name="Richier S."/>
            <person name="Rokitta S."/>
            <person name="Shiraiwa Y."/>
            <person name="Soanes D.M."/>
            <person name="van der Giezen M."/>
            <person name="Wahlund T.M."/>
            <person name="Williams B."/>
            <person name="Wilson W."/>
            <person name="Wolfe G."/>
            <person name="Wurch L.L."/>
        </authorList>
    </citation>
    <scope>NUCLEOTIDE SEQUENCE</scope>
</reference>
<dbReference type="RefSeq" id="XP_005791300.1">
    <property type="nucleotide sequence ID" value="XM_005791243.1"/>
</dbReference>
<dbReference type="PANTHER" id="PTHR11730:SF6">
    <property type="entry name" value="AMMONIUM TRANSPORTER"/>
    <property type="match status" value="1"/>
</dbReference>
<organism evidence="11 12">
    <name type="scientific">Emiliania huxleyi (strain CCMP1516)</name>
    <dbReference type="NCBI Taxonomy" id="280463"/>
    <lineage>
        <taxon>Eukaryota</taxon>
        <taxon>Haptista</taxon>
        <taxon>Haptophyta</taxon>
        <taxon>Prymnesiophyceae</taxon>
        <taxon>Isochrysidales</taxon>
        <taxon>Noelaerhabdaceae</taxon>
        <taxon>Emiliania</taxon>
    </lineage>
</organism>
<keyword evidence="3 8" id="KW-0813">Transport</keyword>
<protein>
    <recommendedName>
        <fullName evidence="8">Ammonium transporter</fullName>
    </recommendedName>
</protein>
<keyword evidence="6 8" id="KW-0472">Membrane</keyword>
<keyword evidence="5 8" id="KW-1133">Transmembrane helix</keyword>